<evidence type="ECO:0000313" key="1">
    <source>
        <dbReference type="EMBL" id="EJK68824.1"/>
    </source>
</evidence>
<proteinExistence type="predicted"/>
<dbReference type="EMBL" id="AGNL01010805">
    <property type="protein sequence ID" value="EJK68824.1"/>
    <property type="molecule type" value="Genomic_DNA"/>
</dbReference>
<protein>
    <submittedName>
        <fullName evidence="1">Uncharacterized protein</fullName>
    </submittedName>
</protein>
<accession>K0SV53</accession>
<gene>
    <name evidence="1" type="ORF">THAOC_09968</name>
</gene>
<evidence type="ECO:0000313" key="2">
    <source>
        <dbReference type="Proteomes" id="UP000266841"/>
    </source>
</evidence>
<organism evidence="1 2">
    <name type="scientific">Thalassiosira oceanica</name>
    <name type="common">Marine diatom</name>
    <dbReference type="NCBI Taxonomy" id="159749"/>
    <lineage>
        <taxon>Eukaryota</taxon>
        <taxon>Sar</taxon>
        <taxon>Stramenopiles</taxon>
        <taxon>Ochrophyta</taxon>
        <taxon>Bacillariophyta</taxon>
        <taxon>Coscinodiscophyceae</taxon>
        <taxon>Thalassiosirophycidae</taxon>
        <taxon>Thalassiosirales</taxon>
        <taxon>Thalassiosiraceae</taxon>
        <taxon>Thalassiosira</taxon>
    </lineage>
</organism>
<comment type="caution">
    <text evidence="1">The sequence shown here is derived from an EMBL/GenBank/DDBJ whole genome shotgun (WGS) entry which is preliminary data.</text>
</comment>
<dbReference type="AlphaFoldDB" id="K0SV53"/>
<reference evidence="1 2" key="1">
    <citation type="journal article" date="2012" name="Genome Biol.">
        <title>Genome and low-iron response of an oceanic diatom adapted to chronic iron limitation.</title>
        <authorList>
            <person name="Lommer M."/>
            <person name="Specht M."/>
            <person name="Roy A.S."/>
            <person name="Kraemer L."/>
            <person name="Andreson R."/>
            <person name="Gutowska M.A."/>
            <person name="Wolf J."/>
            <person name="Bergner S.V."/>
            <person name="Schilhabel M.B."/>
            <person name="Klostermeier U.C."/>
            <person name="Beiko R.G."/>
            <person name="Rosenstiel P."/>
            <person name="Hippler M."/>
            <person name="Laroche J."/>
        </authorList>
    </citation>
    <scope>NUCLEOTIDE SEQUENCE [LARGE SCALE GENOMIC DNA]</scope>
    <source>
        <strain evidence="1 2">CCMP1005</strain>
    </source>
</reference>
<keyword evidence="2" id="KW-1185">Reference proteome</keyword>
<sequence length="157" mass="17170">MFAGAHGMFAGAHGMFAGAHGMFAGAHGMFASASAVPLAAAAAAAGDCRTNYIILHPPFYRSKIRPWRLLSPWMASYCRRHVPYCRRHVGMSRSCPRARSSPLVAFKMAQQKKHEGFDCPRKYTARGLQTLSIDRCLPEASPFCSEPPPLECVVPDC</sequence>
<name>K0SV53_THAOC</name>
<dbReference type="Proteomes" id="UP000266841">
    <property type="component" value="Unassembled WGS sequence"/>
</dbReference>